<dbReference type="InterPro" id="IPR003340">
    <property type="entry name" value="B3_DNA-bd"/>
</dbReference>
<sequence length="128" mass="14920">MERQLCFQKNLSRADVDRNLEVPRGALHLPGHNGVFILRDLVGATYRLRAPTRRSGRRSLAEDWKAFSAAKNLKAGQQLRMYRVGNEYSVEVDVKLFGMSEKEELFLMIMAEEYILGWFFELCWSFVE</sequence>
<dbReference type="SUPFAM" id="SSF101936">
    <property type="entry name" value="DNA-binding pseudobarrel domain"/>
    <property type="match status" value="1"/>
</dbReference>
<keyword evidence="5" id="KW-0539">Nucleus</keyword>
<dbReference type="Gene3D" id="2.40.330.10">
    <property type="entry name" value="DNA-binding pseudobarrel domain"/>
    <property type="match status" value="1"/>
</dbReference>
<dbReference type="EMBL" id="CAUOFW020000048">
    <property type="protein sequence ID" value="CAK9133515.1"/>
    <property type="molecule type" value="Genomic_DNA"/>
</dbReference>
<evidence type="ECO:0000256" key="5">
    <source>
        <dbReference type="ARBA" id="ARBA00023242"/>
    </source>
</evidence>
<evidence type="ECO:0000313" key="7">
    <source>
        <dbReference type="EMBL" id="CAK9133515.1"/>
    </source>
</evidence>
<accession>A0ABC8QQA8</accession>
<evidence type="ECO:0000256" key="1">
    <source>
        <dbReference type="ARBA" id="ARBA00004123"/>
    </source>
</evidence>
<keyword evidence="8" id="KW-1185">Reference proteome</keyword>
<dbReference type="GO" id="GO:0005634">
    <property type="term" value="C:nucleus"/>
    <property type="evidence" value="ECO:0007669"/>
    <property type="project" value="UniProtKB-SubCell"/>
</dbReference>
<reference evidence="7 8" key="1">
    <citation type="submission" date="2024-02" db="EMBL/GenBank/DDBJ databases">
        <authorList>
            <person name="Vignale AGUSTIN F."/>
            <person name="Sosa J E."/>
            <person name="Modenutti C."/>
        </authorList>
    </citation>
    <scope>NUCLEOTIDE SEQUENCE [LARGE SCALE GENOMIC DNA]</scope>
</reference>
<feature type="domain" description="TF-B3" evidence="6">
    <location>
        <begin position="7"/>
        <end position="100"/>
    </location>
</feature>
<protein>
    <recommendedName>
        <fullName evidence="6">TF-B3 domain-containing protein</fullName>
    </recommendedName>
</protein>
<proteinExistence type="predicted"/>
<keyword evidence="2" id="KW-0805">Transcription regulation</keyword>
<dbReference type="AlphaFoldDB" id="A0ABC8QQA8"/>
<evidence type="ECO:0000259" key="6">
    <source>
        <dbReference type="SMART" id="SM01019"/>
    </source>
</evidence>
<evidence type="ECO:0000256" key="3">
    <source>
        <dbReference type="ARBA" id="ARBA00023125"/>
    </source>
</evidence>
<keyword evidence="3" id="KW-0238">DNA-binding</keyword>
<dbReference type="Proteomes" id="UP001642360">
    <property type="component" value="Unassembled WGS sequence"/>
</dbReference>
<comment type="subcellular location">
    <subcellularLocation>
        <location evidence="1">Nucleus</location>
    </subcellularLocation>
</comment>
<name>A0ABC8QQA8_9AQUA</name>
<keyword evidence="4" id="KW-0804">Transcription</keyword>
<dbReference type="CDD" id="cd10017">
    <property type="entry name" value="B3_DNA"/>
    <property type="match status" value="1"/>
</dbReference>
<organism evidence="7 8">
    <name type="scientific">Ilex paraguariensis</name>
    <name type="common">yerba mate</name>
    <dbReference type="NCBI Taxonomy" id="185542"/>
    <lineage>
        <taxon>Eukaryota</taxon>
        <taxon>Viridiplantae</taxon>
        <taxon>Streptophyta</taxon>
        <taxon>Embryophyta</taxon>
        <taxon>Tracheophyta</taxon>
        <taxon>Spermatophyta</taxon>
        <taxon>Magnoliopsida</taxon>
        <taxon>eudicotyledons</taxon>
        <taxon>Gunneridae</taxon>
        <taxon>Pentapetalae</taxon>
        <taxon>asterids</taxon>
        <taxon>campanulids</taxon>
        <taxon>Aquifoliales</taxon>
        <taxon>Aquifoliaceae</taxon>
        <taxon>Ilex</taxon>
    </lineage>
</organism>
<evidence type="ECO:0000256" key="2">
    <source>
        <dbReference type="ARBA" id="ARBA00023015"/>
    </source>
</evidence>
<evidence type="ECO:0000256" key="4">
    <source>
        <dbReference type="ARBA" id="ARBA00023163"/>
    </source>
</evidence>
<comment type="caution">
    <text evidence="7">The sequence shown here is derived from an EMBL/GenBank/DDBJ whole genome shotgun (WGS) entry which is preliminary data.</text>
</comment>
<gene>
    <name evidence="7" type="ORF">ILEXP_LOCUS429</name>
</gene>
<dbReference type="GO" id="GO:0003677">
    <property type="term" value="F:DNA binding"/>
    <property type="evidence" value="ECO:0007669"/>
    <property type="project" value="UniProtKB-KW"/>
</dbReference>
<evidence type="ECO:0000313" key="8">
    <source>
        <dbReference type="Proteomes" id="UP001642360"/>
    </source>
</evidence>
<dbReference type="InterPro" id="IPR015300">
    <property type="entry name" value="DNA-bd_pseudobarrel_sf"/>
</dbReference>
<dbReference type="SMART" id="SM01019">
    <property type="entry name" value="B3"/>
    <property type="match status" value="1"/>
</dbReference>